<evidence type="ECO:0008006" key="3">
    <source>
        <dbReference type="Google" id="ProtNLM"/>
    </source>
</evidence>
<protein>
    <recommendedName>
        <fullName evidence="3">Transposase</fullName>
    </recommendedName>
</protein>
<dbReference type="RefSeq" id="WP_314280369.1">
    <property type="nucleotide sequence ID" value="NZ_JAVVDO010000004.1"/>
</dbReference>
<reference evidence="1 2" key="1">
    <citation type="journal article" date="2019" name="Microb. Pathog.">
        <title>Comparison of VITEK 2, MALDI-TOF MS, 16S rRNA gene sequencing, and whole-genome sequencing for identification of Roseomonas mucosa.</title>
        <authorList>
            <person name="Rudolph W.W."/>
            <person name="Gunzer F."/>
            <person name="Trauth M."/>
            <person name="Bunk B."/>
            <person name="Bigge R."/>
            <person name="Schrottner P."/>
        </authorList>
    </citation>
    <scope>NUCLEOTIDE SEQUENCE [LARGE SCALE GENOMIC DNA]</scope>
    <source>
        <strain evidence="1 2">DSM 103800</strain>
    </source>
</reference>
<name>A0ABU3MBE7_9PROT</name>
<keyword evidence="2" id="KW-1185">Reference proteome</keyword>
<evidence type="ECO:0000313" key="1">
    <source>
        <dbReference type="EMBL" id="MDT8330184.1"/>
    </source>
</evidence>
<dbReference type="EMBL" id="JAVVDO010000004">
    <property type="protein sequence ID" value="MDT8330184.1"/>
    <property type="molecule type" value="Genomic_DNA"/>
</dbReference>
<gene>
    <name evidence="1" type="ORF">RQ831_03900</name>
</gene>
<proteinExistence type="predicted"/>
<organism evidence="1 2">
    <name type="scientific">Roseomonas gilardii</name>
    <dbReference type="NCBI Taxonomy" id="257708"/>
    <lineage>
        <taxon>Bacteria</taxon>
        <taxon>Pseudomonadati</taxon>
        <taxon>Pseudomonadota</taxon>
        <taxon>Alphaproteobacteria</taxon>
        <taxon>Acetobacterales</taxon>
        <taxon>Roseomonadaceae</taxon>
        <taxon>Roseomonas</taxon>
    </lineage>
</organism>
<dbReference type="Proteomes" id="UP001258945">
    <property type="component" value="Unassembled WGS sequence"/>
</dbReference>
<evidence type="ECO:0000313" key="2">
    <source>
        <dbReference type="Proteomes" id="UP001258945"/>
    </source>
</evidence>
<sequence>MTTMASLLEHFGDLATKLGQRCAGLARWCYRTAERLRSDGSAS</sequence>
<accession>A0ABU3MBE7</accession>
<comment type="caution">
    <text evidence="1">The sequence shown here is derived from an EMBL/GenBank/DDBJ whole genome shotgun (WGS) entry which is preliminary data.</text>
</comment>